<dbReference type="GO" id="GO:0043022">
    <property type="term" value="F:ribosome binding"/>
    <property type="evidence" value="ECO:0007669"/>
    <property type="project" value="InterPro"/>
</dbReference>
<dbReference type="STRING" id="1684307.A0A316UC30"/>
<reference evidence="3 4" key="1">
    <citation type="journal article" date="2018" name="Mol. Biol. Evol.">
        <title>Broad Genomic Sampling Reveals a Smut Pathogenic Ancestry of the Fungal Clade Ustilaginomycotina.</title>
        <authorList>
            <person name="Kijpornyongpan T."/>
            <person name="Mondo S.J."/>
            <person name="Barry K."/>
            <person name="Sandor L."/>
            <person name="Lee J."/>
            <person name="Lipzen A."/>
            <person name="Pangilinan J."/>
            <person name="LaButti K."/>
            <person name="Hainaut M."/>
            <person name="Henrissat B."/>
            <person name="Grigoriev I.V."/>
            <person name="Spatafora J.W."/>
            <person name="Aime M.C."/>
        </authorList>
    </citation>
    <scope>NUCLEOTIDE SEQUENCE [LARGE SCALE GENOMIC DNA]</scope>
    <source>
        <strain evidence="3 4">MCA 4718</strain>
    </source>
</reference>
<proteinExistence type="predicted"/>
<organism evidence="3 4">
    <name type="scientific">Pseudomicrostroma glucosiphilum</name>
    <dbReference type="NCBI Taxonomy" id="1684307"/>
    <lineage>
        <taxon>Eukaryota</taxon>
        <taxon>Fungi</taxon>
        <taxon>Dikarya</taxon>
        <taxon>Basidiomycota</taxon>
        <taxon>Ustilaginomycotina</taxon>
        <taxon>Exobasidiomycetes</taxon>
        <taxon>Microstromatales</taxon>
        <taxon>Microstromatales incertae sedis</taxon>
        <taxon>Pseudomicrostroma</taxon>
    </lineage>
</organism>
<dbReference type="InterPro" id="IPR016020">
    <property type="entry name" value="Transl_init_fac_sub12_N_euk"/>
</dbReference>
<dbReference type="EMBL" id="KZ819322">
    <property type="protein sequence ID" value="PWN22729.1"/>
    <property type="molecule type" value="Genomic_DNA"/>
</dbReference>
<dbReference type="GeneID" id="37013309"/>
<evidence type="ECO:0000313" key="4">
    <source>
        <dbReference type="Proteomes" id="UP000245942"/>
    </source>
</evidence>
<keyword evidence="4" id="KW-1185">Reference proteome</keyword>
<dbReference type="InterPro" id="IPR009374">
    <property type="entry name" value="eIF3k"/>
</dbReference>
<dbReference type="Pfam" id="PF10075">
    <property type="entry name" value="CSN8_PSD8_EIF3K"/>
    <property type="match status" value="1"/>
</dbReference>
<dbReference type="AlphaFoldDB" id="A0A316UC30"/>
<dbReference type="PANTHER" id="PTHR13022:SF0">
    <property type="entry name" value="EUKARYOTIC TRANSLATION INITIATION FACTOR 3 SUBUNIT K"/>
    <property type="match status" value="1"/>
</dbReference>
<dbReference type="InterPro" id="IPR016024">
    <property type="entry name" value="ARM-type_fold"/>
</dbReference>
<dbReference type="Proteomes" id="UP000245942">
    <property type="component" value="Unassembled WGS sequence"/>
</dbReference>
<dbReference type="OrthoDB" id="337745at2759"/>
<dbReference type="SUPFAM" id="SSF48371">
    <property type="entry name" value="ARM repeat"/>
    <property type="match status" value="1"/>
</dbReference>
<dbReference type="GO" id="GO:0006446">
    <property type="term" value="P:regulation of translational initiation"/>
    <property type="evidence" value="ECO:0007669"/>
    <property type="project" value="InterPro"/>
</dbReference>
<feature type="region of interest" description="Disordered" evidence="1">
    <location>
        <begin position="63"/>
        <end position="95"/>
    </location>
</feature>
<dbReference type="RefSeq" id="XP_025349889.1">
    <property type="nucleotide sequence ID" value="XM_025491575.1"/>
</dbReference>
<gene>
    <name evidence="3" type="ORF">BCV69DRAFT_280334</name>
</gene>
<dbReference type="PANTHER" id="PTHR13022">
    <property type="entry name" value="EUKARYOTIC TRANSLATION INITIATION FACTOR 3 SUBUNIT 11"/>
    <property type="match status" value="1"/>
</dbReference>
<protein>
    <recommendedName>
        <fullName evidence="2">CSN8/PSMD8/EIF3K domain-containing protein</fullName>
    </recommendedName>
</protein>
<accession>A0A316UC30</accession>
<evidence type="ECO:0000313" key="3">
    <source>
        <dbReference type="EMBL" id="PWN22729.1"/>
    </source>
</evidence>
<dbReference type="GO" id="GO:0003743">
    <property type="term" value="F:translation initiation factor activity"/>
    <property type="evidence" value="ECO:0007669"/>
    <property type="project" value="InterPro"/>
</dbReference>
<feature type="domain" description="CSN8/PSMD8/EIF3K" evidence="2">
    <location>
        <begin position="79"/>
        <end position="175"/>
    </location>
</feature>
<dbReference type="GO" id="GO:0005852">
    <property type="term" value="C:eukaryotic translation initiation factor 3 complex"/>
    <property type="evidence" value="ECO:0007669"/>
    <property type="project" value="InterPro"/>
</dbReference>
<feature type="compositionally biased region" description="Low complexity" evidence="1">
    <location>
        <begin position="75"/>
        <end position="91"/>
    </location>
</feature>
<dbReference type="Gene3D" id="1.25.40.250">
    <property type="entry name" value="ARM repeat, domain 1"/>
    <property type="match status" value="1"/>
</dbReference>
<name>A0A316UC30_9BASI</name>
<sequence length="182" mass="19924">MVPDTLASLRSGSHSYQFNPTTFNYPIVISLLAKSLHAIPTPDFNLCLNLLGEAPVSILQEKASEQDDTTKDEAAQQQDAQASASTSTSQQPSAGILTDPTIVKLHHLAMLLSSSRYPTFWTTYRSEEFEDVRNQVLEEVVDFENGVRKVVLNGTAGAFKSISKKRLATYLGLDGEFAQASQ</sequence>
<evidence type="ECO:0000256" key="1">
    <source>
        <dbReference type="SAM" id="MobiDB-lite"/>
    </source>
</evidence>
<dbReference type="InterPro" id="IPR033464">
    <property type="entry name" value="CSN8_PSD8_EIF3K"/>
</dbReference>
<feature type="compositionally biased region" description="Basic and acidic residues" evidence="1">
    <location>
        <begin position="63"/>
        <end position="74"/>
    </location>
</feature>
<evidence type="ECO:0000259" key="2">
    <source>
        <dbReference type="Pfam" id="PF10075"/>
    </source>
</evidence>